<organism evidence="1 2">
    <name type="scientific">Scytonema hofmannii PCC 7110</name>
    <dbReference type="NCBI Taxonomy" id="128403"/>
    <lineage>
        <taxon>Bacteria</taxon>
        <taxon>Bacillati</taxon>
        <taxon>Cyanobacteriota</taxon>
        <taxon>Cyanophyceae</taxon>
        <taxon>Nostocales</taxon>
        <taxon>Scytonemataceae</taxon>
        <taxon>Scytonema</taxon>
    </lineage>
</organism>
<dbReference type="RefSeq" id="WP_017746538.1">
    <property type="nucleotide sequence ID" value="NZ_KQ976354.1"/>
</dbReference>
<sequence>MLNDFLLDTERVRIAPDKVVPKTTAHPTTVDQPSPVGNRNGIAPKIIDADSIIKTQKLLDRAIVLAWRDIKSSRRPPDLTRTRWVWRLAGAYHSSRHTTRLMEEATQRFAASGRQNLAQWAAQKAREEAGHDRLALLDIQSMGYNAEAVVQVLLPSGATAFVDYFTQTVQALDPIGCLGVFYAGERLGTLAGEEYIQRVKTLLPPGTHATRWLRVHSGVGDEVKHVEETVEVVAELTPQELICVARACYETALSRFNPPKEDYISDEELLNVLKPLELNTYLRV</sequence>
<evidence type="ECO:0000313" key="2">
    <source>
        <dbReference type="Proteomes" id="UP000076925"/>
    </source>
</evidence>
<dbReference type="Gene3D" id="1.20.910.10">
    <property type="entry name" value="Heme oxygenase-like"/>
    <property type="match status" value="1"/>
</dbReference>
<gene>
    <name evidence="1" type="ORF">WA1_16490</name>
</gene>
<name>A0A139XAD2_9CYAN</name>
<dbReference type="Proteomes" id="UP000076925">
    <property type="component" value="Unassembled WGS sequence"/>
</dbReference>
<dbReference type="EMBL" id="ANNX02000020">
    <property type="protein sequence ID" value="KYC41645.1"/>
    <property type="molecule type" value="Genomic_DNA"/>
</dbReference>
<dbReference type="InterPro" id="IPR016084">
    <property type="entry name" value="Haem_Oase-like_multi-hlx"/>
</dbReference>
<protein>
    <submittedName>
        <fullName evidence="1">Uncharacterized protein</fullName>
    </submittedName>
</protein>
<evidence type="ECO:0000313" key="1">
    <source>
        <dbReference type="EMBL" id="KYC41645.1"/>
    </source>
</evidence>
<accession>A0A139XAD2</accession>
<reference evidence="1 2" key="1">
    <citation type="journal article" date="2013" name="Genome Biol. Evol.">
        <title>Genomes of Stigonematalean cyanobacteria (subsection V) and the evolution of oxygenic photosynthesis from prokaryotes to plastids.</title>
        <authorList>
            <person name="Dagan T."/>
            <person name="Roettger M."/>
            <person name="Stucken K."/>
            <person name="Landan G."/>
            <person name="Koch R."/>
            <person name="Major P."/>
            <person name="Gould S.B."/>
            <person name="Goremykin V.V."/>
            <person name="Rippka R."/>
            <person name="Tandeau de Marsac N."/>
            <person name="Gugger M."/>
            <person name="Lockhart P.J."/>
            <person name="Allen J.F."/>
            <person name="Brune I."/>
            <person name="Maus I."/>
            <person name="Puhler A."/>
            <person name="Martin W.F."/>
        </authorList>
    </citation>
    <scope>NUCLEOTIDE SEQUENCE [LARGE SCALE GENOMIC DNA]</scope>
    <source>
        <strain evidence="1 2">PCC 7110</strain>
    </source>
</reference>
<keyword evidence="2" id="KW-1185">Reference proteome</keyword>
<proteinExistence type="predicted"/>
<dbReference type="SUPFAM" id="SSF48613">
    <property type="entry name" value="Heme oxygenase-like"/>
    <property type="match status" value="1"/>
</dbReference>
<comment type="caution">
    <text evidence="1">The sequence shown here is derived from an EMBL/GenBank/DDBJ whole genome shotgun (WGS) entry which is preliminary data.</text>
</comment>
<dbReference type="OrthoDB" id="482780at2"/>
<dbReference type="AlphaFoldDB" id="A0A139XAD2"/>